<comment type="subcellular location">
    <subcellularLocation>
        <location evidence="1">Membrane</location>
        <topology evidence="1">Multi-pass membrane protein</topology>
    </subcellularLocation>
</comment>
<evidence type="ECO:0000256" key="1">
    <source>
        <dbReference type="ARBA" id="ARBA00004141"/>
    </source>
</evidence>
<dbReference type="Pfam" id="PF07690">
    <property type="entry name" value="MFS_1"/>
    <property type="match status" value="1"/>
</dbReference>
<proteinExistence type="predicted"/>
<keyword evidence="2" id="KW-0813">Transport</keyword>
<feature type="transmembrane region" description="Helical" evidence="6">
    <location>
        <begin position="361"/>
        <end position="380"/>
    </location>
</feature>
<dbReference type="InterPro" id="IPR020846">
    <property type="entry name" value="MFS_dom"/>
</dbReference>
<dbReference type="GO" id="GO:0022857">
    <property type="term" value="F:transmembrane transporter activity"/>
    <property type="evidence" value="ECO:0007669"/>
    <property type="project" value="InterPro"/>
</dbReference>
<evidence type="ECO:0000256" key="4">
    <source>
        <dbReference type="ARBA" id="ARBA00022989"/>
    </source>
</evidence>
<evidence type="ECO:0000259" key="7">
    <source>
        <dbReference type="PROSITE" id="PS50850"/>
    </source>
</evidence>
<organism evidence="8 9">
    <name type="scientific">Cupriavidus metallidurans</name>
    <dbReference type="NCBI Taxonomy" id="119219"/>
    <lineage>
        <taxon>Bacteria</taxon>
        <taxon>Pseudomonadati</taxon>
        <taxon>Pseudomonadota</taxon>
        <taxon>Betaproteobacteria</taxon>
        <taxon>Burkholderiales</taxon>
        <taxon>Burkholderiaceae</taxon>
        <taxon>Cupriavidus</taxon>
    </lineage>
</organism>
<dbReference type="CDD" id="cd17355">
    <property type="entry name" value="MFS_YcxA_like"/>
    <property type="match status" value="1"/>
</dbReference>
<gene>
    <name evidence="8" type="ORF">DDF84_018450</name>
</gene>
<feature type="transmembrane region" description="Helical" evidence="6">
    <location>
        <begin position="181"/>
        <end position="199"/>
    </location>
</feature>
<feature type="transmembrane region" description="Helical" evidence="6">
    <location>
        <begin position="65"/>
        <end position="83"/>
    </location>
</feature>
<feature type="transmembrane region" description="Helical" evidence="6">
    <location>
        <begin position="151"/>
        <end position="175"/>
    </location>
</feature>
<feature type="transmembrane region" description="Helical" evidence="6">
    <location>
        <begin position="116"/>
        <end position="139"/>
    </location>
</feature>
<dbReference type="InterPro" id="IPR011701">
    <property type="entry name" value="MFS"/>
</dbReference>
<feature type="transmembrane region" description="Helical" evidence="6">
    <location>
        <begin position="392"/>
        <end position="411"/>
    </location>
</feature>
<dbReference type="PANTHER" id="PTHR43385">
    <property type="entry name" value="RIBOFLAVIN TRANSPORTER RIBJ"/>
    <property type="match status" value="1"/>
</dbReference>
<keyword evidence="5 6" id="KW-0472">Membrane</keyword>
<evidence type="ECO:0000256" key="5">
    <source>
        <dbReference type="ARBA" id="ARBA00023136"/>
    </source>
</evidence>
<feature type="transmembrane region" description="Helical" evidence="6">
    <location>
        <begin position="300"/>
        <end position="321"/>
    </location>
</feature>
<name>A0A482IW50_9BURK</name>
<feature type="transmembrane region" description="Helical" evidence="6">
    <location>
        <begin position="274"/>
        <end position="293"/>
    </location>
</feature>
<keyword evidence="4 6" id="KW-1133">Transmembrane helix</keyword>
<dbReference type="Gene3D" id="1.20.1250.20">
    <property type="entry name" value="MFS general substrate transporter like domains"/>
    <property type="match status" value="2"/>
</dbReference>
<sequence>MSSPNRPPPSAAIDFAEFRRGWRIIVLAMLGLAVAANASMLYAFGAMMIPLQNAFGWSRGELQPAISFLFGGAVIGAQLVGWFNDRWGMRRVTAASTVALSTAFALMTLMGKSIWWLYLMCALLPVAGMGTMHITWTHLVNLWFERNRGLALALMLSGTGLSATLLPTAITWAIARWNWQAAFLLLALLPLVLVLPLVLRWLQSPAEQLETEASGKAPLPSTHGMSFRQGIRSARFWALNIALAMVVGAMVSMVSNTVPLLRDKGLSAADASHVFGAFGLSLIAGRILVGYLIDRLWAPGVATIALAMPALGCLLLATSGAEQTGMLTLATLLVGIGAGAEFDIAAYLTARYFGMRDYGRLFGVHVALITIASALTPWLFGRLYTATGSYSAMLAICAAVFAAGAMMLLPLGRYPNFNNLNLAKEI</sequence>
<dbReference type="GO" id="GO:0016020">
    <property type="term" value="C:membrane"/>
    <property type="evidence" value="ECO:0007669"/>
    <property type="project" value="UniProtKB-SubCell"/>
</dbReference>
<evidence type="ECO:0000313" key="8">
    <source>
        <dbReference type="EMBL" id="QBP11793.1"/>
    </source>
</evidence>
<evidence type="ECO:0000313" key="9">
    <source>
        <dbReference type="Proteomes" id="UP000253772"/>
    </source>
</evidence>
<dbReference type="PANTHER" id="PTHR43385:SF1">
    <property type="entry name" value="RIBOFLAVIN TRANSPORTER RIBJ"/>
    <property type="match status" value="1"/>
</dbReference>
<reference evidence="8 9" key="1">
    <citation type="submission" date="2019-03" db="EMBL/GenBank/DDBJ databases">
        <title>Comparative insights into the high quality Complete genome sequence of highly metal resistant Cupriavidus metallidurans strain BS1 isolated from a gold-copper mine.</title>
        <authorList>
            <person name="Mazhar H.S."/>
            <person name="Rensing C."/>
        </authorList>
    </citation>
    <scope>NUCLEOTIDE SEQUENCE [LARGE SCALE GENOMIC DNA]</scope>
    <source>
        <strain evidence="8 9">BS1</strain>
    </source>
</reference>
<dbReference type="EMBL" id="CP037901">
    <property type="protein sequence ID" value="QBP11793.1"/>
    <property type="molecule type" value="Genomic_DNA"/>
</dbReference>
<dbReference type="RefSeq" id="WP_017510667.1">
    <property type="nucleotide sequence ID" value="NZ_CP037901.1"/>
</dbReference>
<dbReference type="Proteomes" id="UP000253772">
    <property type="component" value="Chromosome c2"/>
</dbReference>
<evidence type="ECO:0000256" key="2">
    <source>
        <dbReference type="ARBA" id="ARBA00022448"/>
    </source>
</evidence>
<evidence type="ECO:0000256" key="6">
    <source>
        <dbReference type="SAM" id="Phobius"/>
    </source>
</evidence>
<dbReference type="SUPFAM" id="SSF103473">
    <property type="entry name" value="MFS general substrate transporter"/>
    <property type="match status" value="1"/>
</dbReference>
<dbReference type="PROSITE" id="PS50850">
    <property type="entry name" value="MFS"/>
    <property type="match status" value="1"/>
</dbReference>
<accession>A0A482IW50</accession>
<feature type="domain" description="Major facilitator superfamily (MFS) profile" evidence="7">
    <location>
        <begin position="23"/>
        <end position="416"/>
    </location>
</feature>
<feature type="transmembrane region" description="Helical" evidence="6">
    <location>
        <begin position="21"/>
        <end position="45"/>
    </location>
</feature>
<feature type="transmembrane region" description="Helical" evidence="6">
    <location>
        <begin position="327"/>
        <end position="349"/>
    </location>
</feature>
<protein>
    <submittedName>
        <fullName evidence="8">MFS transporter</fullName>
    </submittedName>
</protein>
<dbReference type="InterPro" id="IPR052983">
    <property type="entry name" value="MFS_Riboflavin_Transporter"/>
</dbReference>
<evidence type="ECO:0000256" key="3">
    <source>
        <dbReference type="ARBA" id="ARBA00022692"/>
    </source>
</evidence>
<feature type="transmembrane region" description="Helical" evidence="6">
    <location>
        <begin position="236"/>
        <end position="254"/>
    </location>
</feature>
<dbReference type="InterPro" id="IPR036259">
    <property type="entry name" value="MFS_trans_sf"/>
</dbReference>
<dbReference type="OrthoDB" id="3573349at2"/>
<dbReference type="AlphaFoldDB" id="A0A482IW50"/>
<keyword evidence="3 6" id="KW-0812">Transmembrane</keyword>
<feature type="transmembrane region" description="Helical" evidence="6">
    <location>
        <begin position="92"/>
        <end position="110"/>
    </location>
</feature>